<protein>
    <submittedName>
        <fullName evidence="3">Uncharacterized protein</fullName>
    </submittedName>
</protein>
<feature type="compositionally biased region" description="Polar residues" evidence="1">
    <location>
        <begin position="138"/>
        <end position="163"/>
    </location>
</feature>
<keyword evidence="2" id="KW-1133">Transmembrane helix</keyword>
<feature type="transmembrane region" description="Helical" evidence="2">
    <location>
        <begin position="1279"/>
        <end position="1301"/>
    </location>
</feature>
<feature type="compositionally biased region" description="Low complexity" evidence="1">
    <location>
        <begin position="872"/>
        <end position="884"/>
    </location>
</feature>
<gene>
    <name evidence="3" type="ORF">SAMN05421748_119149</name>
</gene>
<feature type="region of interest" description="Disordered" evidence="1">
    <location>
        <begin position="30"/>
        <end position="1210"/>
    </location>
</feature>
<feature type="compositionally biased region" description="Basic and acidic residues" evidence="1">
    <location>
        <begin position="549"/>
        <end position="569"/>
    </location>
</feature>
<feature type="compositionally biased region" description="Low complexity" evidence="1">
    <location>
        <begin position="184"/>
        <end position="198"/>
    </location>
</feature>
<feature type="transmembrane region" description="Helical" evidence="2">
    <location>
        <begin position="1220"/>
        <end position="1240"/>
    </location>
</feature>
<organism evidence="3 4">
    <name type="scientific">Paractinoplanes atraurantiacus</name>
    <dbReference type="NCBI Taxonomy" id="1036182"/>
    <lineage>
        <taxon>Bacteria</taxon>
        <taxon>Bacillati</taxon>
        <taxon>Actinomycetota</taxon>
        <taxon>Actinomycetes</taxon>
        <taxon>Micromonosporales</taxon>
        <taxon>Micromonosporaceae</taxon>
        <taxon>Paractinoplanes</taxon>
    </lineage>
</organism>
<feature type="compositionally biased region" description="Polar residues" evidence="1">
    <location>
        <begin position="63"/>
        <end position="73"/>
    </location>
</feature>
<feature type="compositionally biased region" description="Polar residues" evidence="1">
    <location>
        <begin position="1140"/>
        <end position="1160"/>
    </location>
</feature>
<evidence type="ECO:0000256" key="1">
    <source>
        <dbReference type="SAM" id="MobiDB-lite"/>
    </source>
</evidence>
<feature type="compositionally biased region" description="Polar residues" evidence="1">
    <location>
        <begin position="260"/>
        <end position="269"/>
    </location>
</feature>
<keyword evidence="2" id="KW-0472">Membrane</keyword>
<name>A0A285JFQ8_9ACTN</name>
<feature type="compositionally biased region" description="Polar residues" evidence="1">
    <location>
        <begin position="217"/>
        <end position="239"/>
    </location>
</feature>
<feature type="compositionally biased region" description="Basic and acidic residues" evidence="1">
    <location>
        <begin position="274"/>
        <end position="289"/>
    </location>
</feature>
<evidence type="ECO:0000256" key="2">
    <source>
        <dbReference type="SAM" id="Phobius"/>
    </source>
</evidence>
<reference evidence="3 4" key="1">
    <citation type="submission" date="2017-09" db="EMBL/GenBank/DDBJ databases">
        <authorList>
            <person name="Ehlers B."/>
            <person name="Leendertz F.H."/>
        </authorList>
    </citation>
    <scope>NUCLEOTIDE SEQUENCE [LARGE SCALE GENOMIC DNA]</scope>
    <source>
        <strain evidence="3 4">CGMCC 4.6857</strain>
    </source>
</reference>
<feature type="compositionally biased region" description="Low complexity" evidence="1">
    <location>
        <begin position="469"/>
        <end position="490"/>
    </location>
</feature>
<feature type="compositionally biased region" description="Basic and acidic residues" evidence="1">
    <location>
        <begin position="379"/>
        <end position="388"/>
    </location>
</feature>
<sequence length="1307" mass="138308">MPRVSKPSPGGVAVRPLARHAFRVDQREWDYGARMSRDRRGADSWATRSPDSPDFAEPEAKWSSLTDTGSMQPSAEALDWQRRADAWAQQAESDDSQSVEPANRWSDVASTGRTTFPADGVGWRTETAEWRATGARWKQTTEWRSTTGSHGWRSTTEAWQTGGRSDYPAAAETPTSQPAISSTAWSSGSDDQSADAGARPAWQQFTEPERQEPPSWRDSSTWQQPSPRTPAESSSSWQQLVDPAQPSRPSWQRDAIEGTWNDTGTSTDATWLRSGDDGRHLVREDDRAAWRRGAQQTPGPVGRRRAPEPGPSGGSGWSTGRSEGDSWDTDNWAGHTDTGNIQLYGDPGTSTTSSWRTEEPAGSEPGYRIPPATPYESSRPSRYDDEPRGYAQETPAPRSRRERGPRYADEDTPGLGAAPTSGLVGGATSYPQETRAPQDPWPPQETRAARRARAAQPIDRDRDETSTFGAAPMAYPDQAAGAAPQGGMPTPGLPPQDDPRRGEPRPPSSKARARYNPGSADWREQTASWEAEPDTSSWTRDPDTGQWSRSEDDPRILAWRREAARREAMGEGPRAITAGPAEDVSEQPPAPEPRSRRTPPALPPAPAPRSGTPYGYGAASPTSAVPGRGGYPEEPRRPYDDPPPAPRSAMPYGSAPSTGYPDGPAPTGRAAYPDEPTPRGRAGYDDPAATGRPAYLDEPARNGRAGYQGQPALGGRSSYPEEPTPDGRAAYPEDPAPNGRRPYGDPSSAPRSSTPYGGPSDRGGYPDGPASAPRSSTPYGGPFDRGGYPDGPASAPRSGTSDRGGYPDGPASAPRSATPYGGGQYGSGSAASRSAPPSSAPRSAPSYGAAPAGGYPERYSSANPASGTPRYSASAPASGLPASSQRSLPPAPPRYDSGLGTDSPRYPDSGLGTDSPRYPDGGLTADSPRYPDGGTPRYSTPASGAGLSGDRPRYSPSAPASGLPADTSRVDDLGGQTVRYPADPPRYSASAPSSGLPAIAPRYSSAAPASGLPADAGSPQYGAGAPQYGAGRRRADDQEPPTRRGLLDPTAYAQEPLTPEAWRRDSSPDAPWSPGGTTEIRQRPEPGAWHIAEREERAKGSASYREGGGNDWRRDLAEQSDLAEGESRRYGTSDYVPFRSSGSAAVEGTSNLSMTSTSLISPVPREQREAGGFQGLSGSYERRPVTGGYPTIRKNDLLDPDDEEESEESGGPLAAVGYTLVWYGVPVVLFVVYMVVFGAGSQTHALDTLSKAAPQFGISLVLSVLVAVGLRFISHSWKAISVGLAAAVVGGGLATVLTSAITGNSLS</sequence>
<proteinExistence type="predicted"/>
<feature type="compositionally biased region" description="Polar residues" evidence="1">
    <location>
        <begin position="860"/>
        <end position="871"/>
    </location>
</feature>
<keyword evidence="4" id="KW-1185">Reference proteome</keyword>
<accession>A0A285JFQ8</accession>
<evidence type="ECO:0000313" key="3">
    <source>
        <dbReference type="EMBL" id="SNY58637.1"/>
    </source>
</evidence>
<evidence type="ECO:0000313" key="4">
    <source>
        <dbReference type="Proteomes" id="UP000219612"/>
    </source>
</evidence>
<feature type="compositionally biased region" description="Low complexity" evidence="1">
    <location>
        <begin position="827"/>
        <end position="856"/>
    </location>
</feature>
<feature type="compositionally biased region" description="Polar residues" evidence="1">
    <location>
        <begin position="173"/>
        <end position="183"/>
    </location>
</feature>
<feature type="transmembrane region" description="Helical" evidence="2">
    <location>
        <begin position="1252"/>
        <end position="1273"/>
    </location>
</feature>
<keyword evidence="2" id="KW-0812">Transmembrane</keyword>
<feature type="compositionally biased region" description="Acidic residues" evidence="1">
    <location>
        <begin position="1198"/>
        <end position="1208"/>
    </location>
</feature>
<dbReference type="Proteomes" id="UP000219612">
    <property type="component" value="Unassembled WGS sequence"/>
</dbReference>
<dbReference type="EMBL" id="OBDY01000019">
    <property type="protein sequence ID" value="SNY58637.1"/>
    <property type="molecule type" value="Genomic_DNA"/>
</dbReference>
<feature type="compositionally biased region" description="Low complexity" evidence="1">
    <location>
        <begin position="1019"/>
        <end position="1030"/>
    </location>
</feature>
<feature type="compositionally biased region" description="Basic and acidic residues" evidence="1">
    <location>
        <begin position="1033"/>
        <end position="1046"/>
    </location>
</feature>
<feature type="compositionally biased region" description="Basic and acidic residues" evidence="1">
    <location>
        <begin position="30"/>
        <end position="42"/>
    </location>
</feature>
<feature type="compositionally biased region" description="Basic and acidic residues" evidence="1">
    <location>
        <begin position="631"/>
        <end position="640"/>
    </location>
</feature>